<evidence type="ECO:0000256" key="5">
    <source>
        <dbReference type="PIRSR" id="PIRSR600760-2"/>
    </source>
</evidence>
<dbReference type="RefSeq" id="WP_085892177.1">
    <property type="nucleotide sequence ID" value="NZ_FWFL01000004.1"/>
</dbReference>
<dbReference type="InterPro" id="IPR020583">
    <property type="entry name" value="Inositol_monoP_metal-BS"/>
</dbReference>
<sequence length="287" mass="31096">MTDSLPISLTSPLTPAQQATLINLVRRTARAEIMPRFRNLGHADISSKSGPHDLVTEADTAAEAMLSRGIQQAFPHALVVGEEAVAANPTLREKIAEAELSFILDPVDGTWNFAHGLPLFGVIVAVARFGRPVLGLLYDPVMDDWVIAAEGQPTHLSRSLGADRPLRVSRGGALSDMSGYLHLYLAPKDKQAELAACLPEFARTYMLRCSCHEYRMLAQGGMDFCLSGVPNPWDHAAGVLACQQAGGVAAMLDGRDYNAGITQGYVLAAPNQESWNRLRDRFAFLLD</sequence>
<evidence type="ECO:0000313" key="7">
    <source>
        <dbReference type="Proteomes" id="UP000193827"/>
    </source>
</evidence>
<organism evidence="6 7">
    <name type="scientific">Roseovarius litorisediminis</name>
    <dbReference type="NCBI Taxonomy" id="1312363"/>
    <lineage>
        <taxon>Bacteria</taxon>
        <taxon>Pseudomonadati</taxon>
        <taxon>Pseudomonadota</taxon>
        <taxon>Alphaproteobacteria</taxon>
        <taxon>Rhodobacterales</taxon>
        <taxon>Roseobacteraceae</taxon>
        <taxon>Roseovarius</taxon>
    </lineage>
</organism>
<dbReference type="PANTHER" id="PTHR20854:SF4">
    <property type="entry name" value="INOSITOL-1-MONOPHOSPHATASE-RELATED"/>
    <property type="match status" value="1"/>
</dbReference>
<dbReference type="Gene3D" id="3.30.540.10">
    <property type="entry name" value="Fructose-1,6-Bisphosphatase, subunit A, domain 1"/>
    <property type="match status" value="1"/>
</dbReference>
<evidence type="ECO:0000256" key="4">
    <source>
        <dbReference type="ARBA" id="ARBA00022842"/>
    </source>
</evidence>
<dbReference type="EC" id="3.1.3.25" evidence="6"/>
<comment type="similarity">
    <text evidence="1">Belongs to the inositol monophosphatase superfamily.</text>
</comment>
<dbReference type="InterPro" id="IPR000760">
    <property type="entry name" value="Inositol_monophosphatase-like"/>
</dbReference>
<accession>A0A1Y5SG11</accession>
<dbReference type="Gene3D" id="3.40.190.80">
    <property type="match status" value="1"/>
</dbReference>
<dbReference type="PRINTS" id="PR00377">
    <property type="entry name" value="IMPHPHTASES"/>
</dbReference>
<comment type="cofactor">
    <cofactor evidence="5">
        <name>Mg(2+)</name>
        <dbReference type="ChEBI" id="CHEBI:18420"/>
    </cofactor>
</comment>
<feature type="binding site" evidence="5">
    <location>
        <position position="82"/>
    </location>
    <ligand>
        <name>Mg(2+)</name>
        <dbReference type="ChEBI" id="CHEBI:18420"/>
        <label>1</label>
        <note>catalytic</note>
    </ligand>
</feature>
<dbReference type="GO" id="GO:0046872">
    <property type="term" value="F:metal ion binding"/>
    <property type="evidence" value="ECO:0007669"/>
    <property type="project" value="UniProtKB-KW"/>
</dbReference>
<dbReference type="GO" id="GO:0007165">
    <property type="term" value="P:signal transduction"/>
    <property type="evidence" value="ECO:0007669"/>
    <property type="project" value="TreeGrafter"/>
</dbReference>
<keyword evidence="3 6" id="KW-0378">Hydrolase</keyword>
<evidence type="ECO:0000256" key="3">
    <source>
        <dbReference type="ARBA" id="ARBA00022801"/>
    </source>
</evidence>
<dbReference type="PROSITE" id="PS00629">
    <property type="entry name" value="IMP_1"/>
    <property type="match status" value="1"/>
</dbReference>
<feature type="binding site" evidence="5">
    <location>
        <position position="105"/>
    </location>
    <ligand>
        <name>Mg(2+)</name>
        <dbReference type="ChEBI" id="CHEBI:18420"/>
        <label>1</label>
        <note>catalytic</note>
    </ligand>
</feature>
<evidence type="ECO:0000256" key="1">
    <source>
        <dbReference type="ARBA" id="ARBA00009759"/>
    </source>
</evidence>
<dbReference type="OrthoDB" id="9785695at2"/>
<feature type="binding site" evidence="5">
    <location>
        <position position="234"/>
    </location>
    <ligand>
        <name>Mg(2+)</name>
        <dbReference type="ChEBI" id="CHEBI:18420"/>
        <label>1</label>
        <note>catalytic</note>
    </ligand>
</feature>
<dbReference type="EMBL" id="FWFL01000004">
    <property type="protein sequence ID" value="SLN39844.1"/>
    <property type="molecule type" value="Genomic_DNA"/>
</dbReference>
<keyword evidence="4 5" id="KW-0460">Magnesium</keyword>
<name>A0A1Y5SG11_9RHOB</name>
<dbReference type="GO" id="GO:0006020">
    <property type="term" value="P:inositol metabolic process"/>
    <property type="evidence" value="ECO:0007669"/>
    <property type="project" value="TreeGrafter"/>
</dbReference>
<dbReference type="PANTHER" id="PTHR20854">
    <property type="entry name" value="INOSITOL MONOPHOSPHATASE"/>
    <property type="match status" value="1"/>
</dbReference>
<dbReference type="SUPFAM" id="SSF56655">
    <property type="entry name" value="Carbohydrate phosphatase"/>
    <property type="match status" value="1"/>
</dbReference>
<dbReference type="GO" id="GO:0008934">
    <property type="term" value="F:inositol monophosphate 1-phosphatase activity"/>
    <property type="evidence" value="ECO:0007669"/>
    <property type="project" value="TreeGrafter"/>
</dbReference>
<dbReference type="Pfam" id="PF00459">
    <property type="entry name" value="Inositol_P"/>
    <property type="match status" value="1"/>
</dbReference>
<dbReference type="AlphaFoldDB" id="A0A1Y5SG11"/>
<gene>
    <name evidence="6" type="primary">suhB_2</name>
    <name evidence="6" type="ORF">PEL8287_01963</name>
</gene>
<reference evidence="6 7" key="1">
    <citation type="submission" date="2017-03" db="EMBL/GenBank/DDBJ databases">
        <authorList>
            <person name="Afonso C.L."/>
            <person name="Miller P.J."/>
            <person name="Scott M.A."/>
            <person name="Spackman E."/>
            <person name="Goraichik I."/>
            <person name="Dimitrov K.M."/>
            <person name="Suarez D.L."/>
            <person name="Swayne D.E."/>
        </authorList>
    </citation>
    <scope>NUCLEOTIDE SEQUENCE [LARGE SCALE GENOMIC DNA]</scope>
    <source>
        <strain evidence="6 7">CECT 8287</strain>
    </source>
</reference>
<evidence type="ECO:0000256" key="2">
    <source>
        <dbReference type="ARBA" id="ARBA00022723"/>
    </source>
</evidence>
<dbReference type="Proteomes" id="UP000193827">
    <property type="component" value="Unassembled WGS sequence"/>
</dbReference>
<keyword evidence="2 5" id="KW-0479">Metal-binding</keyword>
<keyword evidence="7" id="KW-1185">Reference proteome</keyword>
<protein>
    <submittedName>
        <fullName evidence="6">Inositol-1-monophosphatase</fullName>
        <ecNumber evidence="6">3.1.3.25</ecNumber>
    </submittedName>
</protein>
<proteinExistence type="inferred from homology"/>
<evidence type="ECO:0000313" key="6">
    <source>
        <dbReference type="EMBL" id="SLN39844.1"/>
    </source>
</evidence>
<feature type="binding site" evidence="5">
    <location>
        <position position="108"/>
    </location>
    <ligand>
        <name>Mg(2+)</name>
        <dbReference type="ChEBI" id="CHEBI:18420"/>
        <label>1</label>
        <note>catalytic</note>
    </ligand>
</feature>